<feature type="compositionally biased region" description="Low complexity" evidence="5">
    <location>
        <begin position="502"/>
        <end position="517"/>
    </location>
</feature>
<feature type="compositionally biased region" description="Low complexity" evidence="5">
    <location>
        <begin position="659"/>
        <end position="677"/>
    </location>
</feature>
<dbReference type="InterPro" id="IPR002893">
    <property type="entry name" value="Znf_MYND"/>
</dbReference>
<dbReference type="Gene3D" id="3.30.40.10">
    <property type="entry name" value="Zinc/RING finger domain, C3HC4 (zinc finger)"/>
    <property type="match status" value="1"/>
</dbReference>
<dbReference type="SUPFAM" id="SSF144232">
    <property type="entry name" value="HIT/MYND zinc finger-like"/>
    <property type="match status" value="1"/>
</dbReference>
<proteinExistence type="predicted"/>
<dbReference type="PROSITE" id="PS01360">
    <property type="entry name" value="ZF_MYND_1"/>
    <property type="match status" value="1"/>
</dbReference>
<dbReference type="InterPro" id="IPR057053">
    <property type="entry name" value="MYND_ZMYND11_ZMYD8"/>
</dbReference>
<feature type="compositionally biased region" description="Polar residues" evidence="5">
    <location>
        <begin position="623"/>
        <end position="642"/>
    </location>
</feature>
<name>A0A4E0RXE8_FASHE</name>
<feature type="domain" description="MYND-type" evidence="6">
    <location>
        <begin position="1226"/>
        <end position="1261"/>
    </location>
</feature>
<feature type="region of interest" description="Disordered" evidence="5">
    <location>
        <begin position="916"/>
        <end position="991"/>
    </location>
</feature>
<accession>A0A4E0RXE8</accession>
<evidence type="ECO:0000256" key="3">
    <source>
        <dbReference type="ARBA" id="ARBA00022833"/>
    </source>
</evidence>
<feature type="compositionally biased region" description="Low complexity" evidence="5">
    <location>
        <begin position="975"/>
        <end position="991"/>
    </location>
</feature>
<dbReference type="Gene3D" id="2.30.30.140">
    <property type="match status" value="1"/>
</dbReference>
<feature type="region of interest" description="Disordered" evidence="5">
    <location>
        <begin position="577"/>
        <end position="679"/>
    </location>
</feature>
<dbReference type="GO" id="GO:0009966">
    <property type="term" value="P:regulation of signal transduction"/>
    <property type="evidence" value="ECO:0007669"/>
    <property type="project" value="TreeGrafter"/>
</dbReference>
<feature type="region of interest" description="Disordered" evidence="5">
    <location>
        <begin position="693"/>
        <end position="835"/>
    </location>
</feature>
<feature type="region of interest" description="Disordered" evidence="5">
    <location>
        <begin position="371"/>
        <end position="551"/>
    </location>
</feature>
<feature type="compositionally biased region" description="Polar residues" evidence="5">
    <location>
        <begin position="405"/>
        <end position="418"/>
    </location>
</feature>
<dbReference type="GO" id="GO:0034243">
    <property type="term" value="P:regulation of transcription elongation by RNA polymerase II"/>
    <property type="evidence" value="ECO:0007669"/>
    <property type="project" value="InterPro"/>
</dbReference>
<reference evidence="7" key="1">
    <citation type="submission" date="2019-03" db="EMBL/GenBank/DDBJ databases">
        <title>Improved annotation for the trematode Fasciola hepatica.</title>
        <authorList>
            <person name="Choi Y.-J."/>
            <person name="Martin J."/>
            <person name="Mitreva M."/>
        </authorList>
    </citation>
    <scope>NUCLEOTIDE SEQUENCE [LARGE SCALE GENOMIC DNA]</scope>
</reference>
<dbReference type="Pfam" id="PF24324">
    <property type="entry name" value="MYND_ZMYND11_ZMYD8"/>
    <property type="match status" value="1"/>
</dbReference>
<evidence type="ECO:0000256" key="1">
    <source>
        <dbReference type="ARBA" id="ARBA00022723"/>
    </source>
</evidence>
<dbReference type="InterPro" id="IPR013083">
    <property type="entry name" value="Znf_RING/FYVE/PHD"/>
</dbReference>
<evidence type="ECO:0000259" key="6">
    <source>
        <dbReference type="PROSITE" id="PS50865"/>
    </source>
</evidence>
<evidence type="ECO:0000256" key="5">
    <source>
        <dbReference type="SAM" id="MobiDB-lite"/>
    </source>
</evidence>
<feature type="compositionally biased region" description="Polar residues" evidence="5">
    <location>
        <begin position="518"/>
        <end position="528"/>
    </location>
</feature>
<feature type="compositionally biased region" description="Basic residues" evidence="5">
    <location>
        <begin position="928"/>
        <end position="937"/>
    </location>
</feature>
<dbReference type="PANTHER" id="PTHR46379:SF1">
    <property type="entry name" value="ZINC FINGER MYND DOMAIN-CONTAINING PROTEIN 11"/>
    <property type="match status" value="1"/>
</dbReference>
<gene>
    <name evidence="7" type="ORF">D915_006084</name>
</gene>
<keyword evidence="8" id="KW-1185">Reference proteome</keyword>
<dbReference type="GO" id="GO:0003714">
    <property type="term" value="F:transcription corepressor activity"/>
    <property type="evidence" value="ECO:0007669"/>
    <property type="project" value="InterPro"/>
</dbReference>
<dbReference type="InterPro" id="IPR011011">
    <property type="entry name" value="Znf_FYVE_PHD"/>
</dbReference>
<dbReference type="SUPFAM" id="SSF57903">
    <property type="entry name" value="FYVE/PHD zinc finger"/>
    <property type="match status" value="1"/>
</dbReference>
<feature type="compositionally biased region" description="Basic and acidic residues" evidence="5">
    <location>
        <begin position="712"/>
        <end position="725"/>
    </location>
</feature>
<feature type="compositionally biased region" description="Basic and acidic residues" evidence="5">
    <location>
        <begin position="371"/>
        <end position="380"/>
    </location>
</feature>
<feature type="compositionally biased region" description="Polar residues" evidence="5">
    <location>
        <begin position="437"/>
        <end position="449"/>
    </location>
</feature>
<dbReference type="Proteomes" id="UP000230066">
    <property type="component" value="Unassembled WGS sequence"/>
</dbReference>
<dbReference type="PANTHER" id="PTHR46379">
    <property type="entry name" value="ZINC FINGER MYND DOMAIN-CONTAINING"/>
    <property type="match status" value="1"/>
</dbReference>
<dbReference type="PROSITE" id="PS50865">
    <property type="entry name" value="ZF_MYND_2"/>
    <property type="match status" value="1"/>
</dbReference>
<keyword evidence="1" id="KW-0479">Metal-binding</keyword>
<comment type="caution">
    <text evidence="7">The sequence shown here is derived from an EMBL/GenBank/DDBJ whole genome shotgun (WGS) entry which is preliminary data.</text>
</comment>
<feature type="compositionally biased region" description="Basic residues" evidence="5">
    <location>
        <begin position="730"/>
        <end position="744"/>
    </location>
</feature>
<keyword evidence="2 4" id="KW-0863">Zinc-finger</keyword>
<evidence type="ECO:0000313" key="7">
    <source>
        <dbReference type="EMBL" id="THD22972.1"/>
    </source>
</evidence>
<keyword evidence="3" id="KW-0862">Zinc</keyword>
<organism evidence="7 8">
    <name type="scientific">Fasciola hepatica</name>
    <name type="common">Liver fluke</name>
    <dbReference type="NCBI Taxonomy" id="6192"/>
    <lineage>
        <taxon>Eukaryota</taxon>
        <taxon>Metazoa</taxon>
        <taxon>Spiralia</taxon>
        <taxon>Lophotrochozoa</taxon>
        <taxon>Platyhelminthes</taxon>
        <taxon>Trematoda</taxon>
        <taxon>Digenea</taxon>
        <taxon>Plagiorchiida</taxon>
        <taxon>Echinostomata</taxon>
        <taxon>Echinostomatoidea</taxon>
        <taxon>Fasciolidae</taxon>
        <taxon>Fasciola</taxon>
    </lineage>
</organism>
<feature type="compositionally biased region" description="Polar residues" evidence="5">
    <location>
        <begin position="537"/>
        <end position="547"/>
    </location>
</feature>
<dbReference type="GO" id="GO:0008270">
    <property type="term" value="F:zinc ion binding"/>
    <property type="evidence" value="ECO:0007669"/>
    <property type="project" value="UniProtKB-KW"/>
</dbReference>
<dbReference type="EMBL" id="JXXN02002415">
    <property type="protein sequence ID" value="THD22972.1"/>
    <property type="molecule type" value="Genomic_DNA"/>
</dbReference>
<feature type="compositionally biased region" description="Low complexity" evidence="5">
    <location>
        <begin position="694"/>
        <end position="710"/>
    </location>
</feature>
<feature type="compositionally biased region" description="Polar residues" evidence="5">
    <location>
        <begin position="581"/>
        <end position="605"/>
    </location>
</feature>
<dbReference type="GO" id="GO:0005634">
    <property type="term" value="C:nucleus"/>
    <property type="evidence" value="ECO:0007669"/>
    <property type="project" value="TreeGrafter"/>
</dbReference>
<evidence type="ECO:0000313" key="8">
    <source>
        <dbReference type="Proteomes" id="UP000230066"/>
    </source>
</evidence>
<sequence length="1290" mass="140308">MSVKRLTDPVYLQFIWNAIETTTKEGSESTFPTILSYIRSKCDMKCTETKLSSELSHAIGDGCIKLKQHVYELVDVYSTFQRGKSDWYCYECHGPGRVVSCPTCFRVFHSDCLPTASESHWACRLPVEDSTIGSNLEPGPGFPPNHPCPVCQRLERVTDSKVTSVSDLQKIFSCALDWIRGKVHWRTMQKVGYLYEPQRNDFLVYRQVNTRMIGDKMRADPTKDGYPNRTSLLVELDNLVHNAAVLYGSKNDMSNMARQIRSQMRRAMRESAFCVDCYLRPTSMSSVARLTAPCRVPHRLLWFQHNGWSFRPCKMLYESSEGYEVICFGGRHEREFVSRSRAVDMTFTALELGLRLTPSLKKALDEAEEYKANQSAHDRGVSTFMAFESKPPRRRSHGPDKGNSERQSPTPCSENVELTSRKRKAGPKYHSAFGSVDSGSTLSANSTISEPKRRKSHRSPSFSERNGIEVSRPAISLDSYGPPVQARNRDLSADSSHEFTDGDSLSSTSLDSDSDTGVSPSPASTTRPITVALRPTISPTMPSSQSPRTEHTHLVTRISLSQVTTNENTVTEMNKIHSDRSGQSTTAVASMPGSASNTTGLSNPKPSHRVIRIKPLPVRPAQHNDNVSASSPEHTLDLQQSPLRVVNSMCKSRVKSKKQSTSTSSSASSALSYPSSSGHDTIPAVALSLDGQMSSESVRSSSASHSTLSSKLETRVGRLTKHEKQSGLFHIKRTHVTRTSRPKVRLASDQLDGSKPGLPVDVSKSRRSTSSLSSLGDSDLSSSASSPLSNSRSPSPSSSDLSSSSSTTVSSSSTKLPFSSSSTTRHIAPSNPVQTSFGQTICANSILKRSDPVFSGYETRTQLNKNSRGQLVDHTSTADSLKPLAKVAPTLLSGNSTATVITTTTVTTPTTIGNNSVSNLRCSPPRKTVLKSNRHNRGSAPSGLTRPVLDESPYGESDHNLQTPTKTVKKRQPHSTTRLALSSTSSPSTTITGSVPAVAATTVATSLFQPNNSTGLGMKAVPTTGVWPLTTTSGTRPPSFPGGQTPTMHHHHNSCYNTNSTSSLLTNTGTITGVLSTTATNNIGPTPPFSCNSSSSSASSCYSSVSPAALSTTSGLGSSVSDPKSVDASPGEVTAAMLGNSYFCCTSNGNNANHSTVGATSSTQLDSSLLKSLEERIHRIYADRLIALTTERDQACEEVSRQSALIAQLKRDHEAEVKRVKQRTWCQVCLNEAFYHCCLGTAYCSKTCQWQHWEAQHSQTCRRRAEAQMLQEQQQQQTQQSQSAPPVHKR</sequence>
<dbReference type="InterPro" id="IPR047269">
    <property type="entry name" value="ZMY11"/>
</dbReference>
<evidence type="ECO:0000256" key="2">
    <source>
        <dbReference type="ARBA" id="ARBA00022771"/>
    </source>
</evidence>
<protein>
    <submittedName>
        <fullName evidence="7">Zinc finger MYND domain-containing protein 11</fullName>
    </submittedName>
</protein>
<feature type="compositionally biased region" description="Basic and acidic residues" evidence="5">
    <location>
        <begin position="487"/>
        <end position="500"/>
    </location>
</feature>
<feature type="compositionally biased region" description="Low complexity" evidence="5">
    <location>
        <begin position="768"/>
        <end position="824"/>
    </location>
</feature>
<evidence type="ECO:0000256" key="4">
    <source>
        <dbReference type="PROSITE-ProRule" id="PRU00134"/>
    </source>
</evidence>